<dbReference type="AlphaFoldDB" id="A0ABD5QA45"/>
<dbReference type="SFLD" id="SFLDF00027">
    <property type="entry name" value="p-type_atpase"/>
    <property type="match status" value="1"/>
</dbReference>
<feature type="transmembrane region" description="Helical" evidence="11">
    <location>
        <begin position="739"/>
        <end position="756"/>
    </location>
</feature>
<evidence type="ECO:0000256" key="4">
    <source>
        <dbReference type="ARBA" id="ARBA00022723"/>
    </source>
</evidence>
<dbReference type="InterPro" id="IPR059000">
    <property type="entry name" value="ATPase_P-type_domA"/>
</dbReference>
<dbReference type="NCBIfam" id="TIGR01511">
    <property type="entry name" value="ATPase-IB1_Cu"/>
    <property type="match status" value="1"/>
</dbReference>
<dbReference type="InterPro" id="IPR006121">
    <property type="entry name" value="HMA_dom"/>
</dbReference>
<keyword evidence="5" id="KW-0547">Nucleotide-binding</keyword>
<dbReference type="SFLD" id="SFLDG00002">
    <property type="entry name" value="C1.7:_P-type_atpase_like"/>
    <property type="match status" value="1"/>
</dbReference>
<evidence type="ECO:0000256" key="5">
    <source>
        <dbReference type="ARBA" id="ARBA00022741"/>
    </source>
</evidence>
<evidence type="ECO:0000256" key="1">
    <source>
        <dbReference type="ARBA" id="ARBA00004127"/>
    </source>
</evidence>
<sequence length="785" mass="82881">MTTCTLCDLPTGSRSVREEGVDGEFCCRGCLEVHRLVEDADDPDDPALLAEPESAEEPVGPAVTDDDLETAFLSVEGMHCTTCEAFLGATATDVKGVEDARVSYATEMIRLTYDPETIDRADLPGAVSGVGYRASEPGEARSESGSVFERYRVALAVLLSMPVMAPYLLFVYPTYLGIYPESFLYGQTIRTMVFVPLAVWSTLIVLGLGYPILRGAYVGLAVRRPNVDLLVAIAVLAAYAYSMAAFVVGSRHVYFDVAVLVLVVVTVGNHLESRVKRRAVGTHADLAAAHETTVRKQGADGSFASADRTECGPRDRIRVNAGDRIPFDGTVVEGTATADEALLTGESVPRSVAPGEAVVGGATLLEGSVVVEVGEDASSTMDRLVELLWNVQSTNVGAQRLANVFAVAFVPLVLAVAAGATALWLAAGLGTAESLMIGLSVLVVSCPCSLGIATPLSLAAGSARAADDRTIVLSPTVLERITDSEVVVFDKTGTLTTGEMAVEDVTADDDRVLALAAAVEERSNHPIAEAIVEAADGGLEQTVEDFERERRAVSATVDGRKVRVGHPEAVRSAGWEIPDRFADAIETTRERGFHPTVVGRDGAVVGVVALRDDPRENWAEVVDALSAEGRRIVVLTGDDERATRWLGDHPAVDEVFAGVRPESKEAIVRRLRSEGTTTMVGDGTNDAPALARADMGIALEGGTDVAMEAADVVVLDDDLGALPGVFETSRTTRRRIRQNLGWAVGYNLLAIPLAVAGLVNPLVAAVLMGASSLLVVVNSSRTGSE</sequence>
<dbReference type="InterPro" id="IPR018303">
    <property type="entry name" value="ATPase_P-typ_P_site"/>
</dbReference>
<evidence type="ECO:0000256" key="10">
    <source>
        <dbReference type="SAM" id="MobiDB-lite"/>
    </source>
</evidence>
<organism evidence="13 14">
    <name type="scientific">Saliphagus infecundisoli</name>
    <dbReference type="NCBI Taxonomy" id="1849069"/>
    <lineage>
        <taxon>Archaea</taxon>
        <taxon>Methanobacteriati</taxon>
        <taxon>Methanobacteriota</taxon>
        <taxon>Stenosarchaea group</taxon>
        <taxon>Halobacteria</taxon>
        <taxon>Halobacteriales</taxon>
        <taxon>Natrialbaceae</taxon>
        <taxon>Saliphagus</taxon>
    </lineage>
</organism>
<evidence type="ECO:0000259" key="12">
    <source>
        <dbReference type="PROSITE" id="PS50846"/>
    </source>
</evidence>
<feature type="transmembrane region" description="Helical" evidence="11">
    <location>
        <begin position="404"/>
        <end position="429"/>
    </location>
</feature>
<evidence type="ECO:0000256" key="8">
    <source>
        <dbReference type="ARBA" id="ARBA00022989"/>
    </source>
</evidence>
<proteinExistence type="inferred from homology"/>
<evidence type="ECO:0000313" key="13">
    <source>
        <dbReference type="EMBL" id="MFC4986611.1"/>
    </source>
</evidence>
<dbReference type="PROSITE" id="PS00154">
    <property type="entry name" value="ATPASE_E1_E2"/>
    <property type="match status" value="1"/>
</dbReference>
<dbReference type="Gene3D" id="3.40.1110.10">
    <property type="entry name" value="Calcium-transporting ATPase, cytoplasmic domain N"/>
    <property type="match status" value="1"/>
</dbReference>
<accession>A0ABD5QA45</accession>
<dbReference type="InterPro" id="IPR023214">
    <property type="entry name" value="HAD_sf"/>
</dbReference>
<name>A0ABD5QA45_9EURY</name>
<dbReference type="InterPro" id="IPR008250">
    <property type="entry name" value="ATPase_P-typ_transduc_dom_A_sf"/>
</dbReference>
<dbReference type="GO" id="GO:0046872">
    <property type="term" value="F:metal ion binding"/>
    <property type="evidence" value="ECO:0007669"/>
    <property type="project" value="UniProtKB-KW"/>
</dbReference>
<dbReference type="PANTHER" id="PTHR43520">
    <property type="entry name" value="ATP7, ISOFORM B"/>
    <property type="match status" value="1"/>
</dbReference>
<dbReference type="InterPro" id="IPR036412">
    <property type="entry name" value="HAD-like_sf"/>
</dbReference>
<evidence type="ECO:0000256" key="11">
    <source>
        <dbReference type="SAM" id="Phobius"/>
    </source>
</evidence>
<dbReference type="PANTHER" id="PTHR43520:SF8">
    <property type="entry name" value="P-TYPE CU(+) TRANSPORTER"/>
    <property type="match status" value="1"/>
</dbReference>
<dbReference type="NCBIfam" id="TIGR01525">
    <property type="entry name" value="ATPase-IB_hvy"/>
    <property type="match status" value="1"/>
</dbReference>
<reference evidence="13 14" key="1">
    <citation type="journal article" date="2019" name="Int. J. Syst. Evol. Microbiol.">
        <title>The Global Catalogue of Microorganisms (GCM) 10K type strain sequencing project: providing services to taxonomists for standard genome sequencing and annotation.</title>
        <authorList>
            <consortium name="The Broad Institute Genomics Platform"/>
            <consortium name="The Broad Institute Genome Sequencing Center for Infectious Disease"/>
            <person name="Wu L."/>
            <person name="Ma J."/>
        </authorList>
    </citation>
    <scope>NUCLEOTIDE SEQUENCE [LARGE SCALE GENOMIC DNA]</scope>
    <source>
        <strain evidence="13 14">CGMCC 1.15824</strain>
    </source>
</reference>
<dbReference type="PRINTS" id="PR00119">
    <property type="entry name" value="CATATPASE"/>
</dbReference>
<dbReference type="GO" id="GO:0012505">
    <property type="term" value="C:endomembrane system"/>
    <property type="evidence" value="ECO:0007669"/>
    <property type="project" value="UniProtKB-SubCell"/>
</dbReference>
<dbReference type="SUPFAM" id="SSF81653">
    <property type="entry name" value="Calcium ATPase, transduction domain A"/>
    <property type="match status" value="1"/>
</dbReference>
<evidence type="ECO:0000256" key="7">
    <source>
        <dbReference type="ARBA" id="ARBA00022967"/>
    </source>
</evidence>
<evidence type="ECO:0000256" key="3">
    <source>
        <dbReference type="ARBA" id="ARBA00022692"/>
    </source>
</evidence>
<dbReference type="GO" id="GO:0005524">
    <property type="term" value="F:ATP binding"/>
    <property type="evidence" value="ECO:0007669"/>
    <property type="project" value="UniProtKB-KW"/>
</dbReference>
<feature type="transmembrane region" description="Helical" evidence="11">
    <location>
        <begin position="151"/>
        <end position="172"/>
    </location>
</feature>
<protein>
    <submittedName>
        <fullName evidence="13">Heavy metal translocating P-type ATPase</fullName>
    </submittedName>
</protein>
<comment type="subcellular location">
    <subcellularLocation>
        <location evidence="1">Endomembrane system</location>
        <topology evidence="1">Multi-pass membrane protein</topology>
    </subcellularLocation>
</comment>
<keyword evidence="9 11" id="KW-0472">Membrane</keyword>
<dbReference type="SUPFAM" id="SSF81665">
    <property type="entry name" value="Calcium ATPase, transmembrane domain M"/>
    <property type="match status" value="1"/>
</dbReference>
<keyword evidence="6" id="KW-0067">ATP-binding</keyword>
<feature type="transmembrane region" description="Helical" evidence="11">
    <location>
        <begin position="435"/>
        <end position="459"/>
    </location>
</feature>
<keyword evidence="14" id="KW-1185">Reference proteome</keyword>
<dbReference type="InterPro" id="IPR036163">
    <property type="entry name" value="HMA_dom_sf"/>
</dbReference>
<evidence type="ECO:0000256" key="9">
    <source>
        <dbReference type="ARBA" id="ARBA00023136"/>
    </source>
</evidence>
<dbReference type="CDD" id="cd00371">
    <property type="entry name" value="HMA"/>
    <property type="match status" value="1"/>
</dbReference>
<dbReference type="SFLD" id="SFLDS00003">
    <property type="entry name" value="Haloacid_Dehalogenase"/>
    <property type="match status" value="1"/>
</dbReference>
<feature type="transmembrane region" description="Helical" evidence="11">
    <location>
        <begin position="253"/>
        <end position="271"/>
    </location>
</feature>
<dbReference type="Pfam" id="PF00702">
    <property type="entry name" value="Hydrolase"/>
    <property type="match status" value="1"/>
</dbReference>
<keyword evidence="4" id="KW-0479">Metal-binding</keyword>
<evidence type="ECO:0000256" key="6">
    <source>
        <dbReference type="ARBA" id="ARBA00022840"/>
    </source>
</evidence>
<dbReference type="SUPFAM" id="SSF56784">
    <property type="entry name" value="HAD-like"/>
    <property type="match status" value="1"/>
</dbReference>
<dbReference type="InterPro" id="IPR023298">
    <property type="entry name" value="ATPase_P-typ_TM_dom_sf"/>
</dbReference>
<feature type="domain" description="HMA" evidence="12">
    <location>
        <begin position="69"/>
        <end position="135"/>
    </location>
</feature>
<dbReference type="InterPro" id="IPR044492">
    <property type="entry name" value="P_typ_ATPase_HD_dom"/>
</dbReference>
<dbReference type="Pfam" id="PF00403">
    <property type="entry name" value="HMA"/>
    <property type="match status" value="1"/>
</dbReference>
<keyword evidence="3 11" id="KW-0812">Transmembrane</keyword>
<feature type="transmembrane region" description="Helical" evidence="11">
    <location>
        <begin position="192"/>
        <end position="213"/>
    </location>
</feature>
<dbReference type="EMBL" id="JBHSJG010000005">
    <property type="protein sequence ID" value="MFC4986611.1"/>
    <property type="molecule type" value="Genomic_DNA"/>
</dbReference>
<dbReference type="RefSeq" id="WP_224828076.1">
    <property type="nucleotide sequence ID" value="NZ_JAIVEF010000003.1"/>
</dbReference>
<dbReference type="InterPro" id="IPR023299">
    <property type="entry name" value="ATPase_P-typ_cyto_dom_N"/>
</dbReference>
<dbReference type="Proteomes" id="UP001595925">
    <property type="component" value="Unassembled WGS sequence"/>
</dbReference>
<dbReference type="InterPro" id="IPR027256">
    <property type="entry name" value="P-typ_ATPase_IB"/>
</dbReference>
<evidence type="ECO:0000256" key="2">
    <source>
        <dbReference type="ARBA" id="ARBA00006024"/>
    </source>
</evidence>
<dbReference type="Gene3D" id="3.30.70.100">
    <property type="match status" value="1"/>
</dbReference>
<feature type="transmembrane region" description="Helical" evidence="11">
    <location>
        <begin position="225"/>
        <end position="247"/>
    </location>
</feature>
<keyword evidence="7" id="KW-1278">Translocase</keyword>
<feature type="region of interest" description="Disordered" evidence="10">
    <location>
        <begin position="41"/>
        <end position="63"/>
    </location>
</feature>
<dbReference type="InterPro" id="IPR001757">
    <property type="entry name" value="P_typ_ATPase"/>
</dbReference>
<dbReference type="Gene3D" id="3.40.50.1000">
    <property type="entry name" value="HAD superfamily/HAD-like"/>
    <property type="match status" value="1"/>
</dbReference>
<comment type="caution">
    <text evidence="13">The sequence shown here is derived from an EMBL/GenBank/DDBJ whole genome shotgun (WGS) entry which is preliminary data.</text>
</comment>
<gene>
    <name evidence="13" type="ORF">ACFPFO_02220</name>
</gene>
<dbReference type="NCBIfam" id="TIGR01494">
    <property type="entry name" value="ATPase_P-type"/>
    <property type="match status" value="1"/>
</dbReference>
<dbReference type="SUPFAM" id="SSF55008">
    <property type="entry name" value="HMA, heavy metal-associated domain"/>
    <property type="match status" value="1"/>
</dbReference>
<evidence type="ECO:0000313" key="14">
    <source>
        <dbReference type="Proteomes" id="UP001595925"/>
    </source>
</evidence>
<keyword evidence="8 11" id="KW-1133">Transmembrane helix</keyword>
<dbReference type="Pfam" id="PF00122">
    <property type="entry name" value="E1-E2_ATPase"/>
    <property type="match status" value="1"/>
</dbReference>
<comment type="similarity">
    <text evidence="2">Belongs to the cation transport ATPase (P-type) (TC 3.A.3) family. Type IB subfamily.</text>
</comment>
<dbReference type="Gene3D" id="2.70.150.10">
    <property type="entry name" value="Calcium-transporting ATPase, cytoplasmic transduction domain A"/>
    <property type="match status" value="1"/>
</dbReference>
<dbReference type="PROSITE" id="PS50846">
    <property type="entry name" value="HMA_2"/>
    <property type="match status" value="1"/>
</dbReference>